<dbReference type="Proteomes" id="UP000297403">
    <property type="component" value="Unassembled WGS sequence"/>
</dbReference>
<evidence type="ECO:0000313" key="2">
    <source>
        <dbReference type="EMBL" id="TFC52127.1"/>
    </source>
</evidence>
<proteinExistence type="predicted"/>
<dbReference type="Pfam" id="PF12804">
    <property type="entry name" value="NTP_transf_3"/>
    <property type="match status" value="1"/>
</dbReference>
<feature type="domain" description="MobA-like NTP transferase" evidence="1">
    <location>
        <begin position="11"/>
        <end position="208"/>
    </location>
</feature>
<dbReference type="EMBL" id="SOFY01000011">
    <property type="protein sequence ID" value="TFC52127.1"/>
    <property type="molecule type" value="Genomic_DNA"/>
</dbReference>
<keyword evidence="3" id="KW-1185">Reference proteome</keyword>
<sequence>MPLSSPTSIAGLVLAAGAGSRYGLPKALAGGGDGVPWLVRTIRTLADACCSPVIVVLGARADDARALLVEFALTGATDVPGTATRTGAPTPPVLVVQAEDWAEGLSASLRAGLRAATSLAPEPEAVAIVPVDVPGLRSSTVARLIAPLPGTRAGKTGSEASVGPDTLRQAGFLGRPGHPVVIGRAHWPELIRSSGADTGARPYLQAHHAHLVECSDLETGLDIDRRD</sequence>
<reference evidence="2 3" key="1">
    <citation type="submission" date="2019-03" db="EMBL/GenBank/DDBJ databases">
        <title>Genomics of glacier-inhabiting Cryobacterium strains.</title>
        <authorList>
            <person name="Liu Q."/>
            <person name="Xin Y.-H."/>
        </authorList>
    </citation>
    <scope>NUCLEOTIDE SEQUENCE [LARGE SCALE GENOMIC DNA]</scope>
    <source>
        <strain evidence="3">TMT1-22</strain>
    </source>
</reference>
<dbReference type="GO" id="GO:0016779">
    <property type="term" value="F:nucleotidyltransferase activity"/>
    <property type="evidence" value="ECO:0007669"/>
    <property type="project" value="UniProtKB-ARBA"/>
</dbReference>
<organism evidence="2 3">
    <name type="scientific">Cryobacterium shii</name>
    <dbReference type="NCBI Taxonomy" id="1259235"/>
    <lineage>
        <taxon>Bacteria</taxon>
        <taxon>Bacillati</taxon>
        <taxon>Actinomycetota</taxon>
        <taxon>Actinomycetes</taxon>
        <taxon>Micrococcales</taxon>
        <taxon>Microbacteriaceae</taxon>
        <taxon>Cryobacterium</taxon>
    </lineage>
</organism>
<protein>
    <submittedName>
        <fullName evidence="2">Nucleotidyltransferase family protein</fullName>
    </submittedName>
</protein>
<dbReference type="PANTHER" id="PTHR43777:SF1">
    <property type="entry name" value="MOLYBDENUM COFACTOR CYTIDYLYLTRANSFERASE"/>
    <property type="match status" value="1"/>
</dbReference>
<evidence type="ECO:0000259" key="1">
    <source>
        <dbReference type="Pfam" id="PF12804"/>
    </source>
</evidence>
<dbReference type="RefSeq" id="WP_134406001.1">
    <property type="nucleotide sequence ID" value="NZ_SOFY01000011.1"/>
</dbReference>
<comment type="caution">
    <text evidence="2">The sequence shown here is derived from an EMBL/GenBank/DDBJ whole genome shotgun (WGS) entry which is preliminary data.</text>
</comment>
<gene>
    <name evidence="2" type="ORF">E3O49_02275</name>
</gene>
<dbReference type="AlphaFoldDB" id="A0AAQ2C8A0"/>
<dbReference type="InterPro" id="IPR025877">
    <property type="entry name" value="MobA-like_NTP_Trfase"/>
</dbReference>
<dbReference type="SUPFAM" id="SSF53448">
    <property type="entry name" value="Nucleotide-diphospho-sugar transferases"/>
    <property type="match status" value="1"/>
</dbReference>
<dbReference type="PANTHER" id="PTHR43777">
    <property type="entry name" value="MOLYBDENUM COFACTOR CYTIDYLYLTRANSFERASE"/>
    <property type="match status" value="1"/>
</dbReference>
<dbReference type="Gene3D" id="3.90.550.10">
    <property type="entry name" value="Spore Coat Polysaccharide Biosynthesis Protein SpsA, Chain A"/>
    <property type="match status" value="1"/>
</dbReference>
<name>A0AAQ2C8A0_9MICO</name>
<evidence type="ECO:0000313" key="3">
    <source>
        <dbReference type="Proteomes" id="UP000297403"/>
    </source>
</evidence>
<dbReference type="CDD" id="cd04182">
    <property type="entry name" value="GT_2_like_f"/>
    <property type="match status" value="1"/>
</dbReference>
<dbReference type="InterPro" id="IPR029044">
    <property type="entry name" value="Nucleotide-diphossugar_trans"/>
</dbReference>
<accession>A0AAQ2C8A0</accession>